<feature type="compositionally biased region" description="Basic and acidic residues" evidence="1">
    <location>
        <begin position="48"/>
        <end position="65"/>
    </location>
</feature>
<feature type="domain" description="JmjC" evidence="2">
    <location>
        <begin position="296"/>
        <end position="496"/>
    </location>
</feature>
<comment type="caution">
    <text evidence="3">The sequence shown here is derived from an EMBL/GenBank/DDBJ whole genome shotgun (WGS) entry which is preliminary data.</text>
</comment>
<name>A0ABR3IQX9_9AGAR</name>
<feature type="region of interest" description="Disordered" evidence="1">
    <location>
        <begin position="34"/>
        <end position="130"/>
    </location>
</feature>
<protein>
    <recommendedName>
        <fullName evidence="2">JmjC domain-containing protein</fullName>
    </recommendedName>
</protein>
<keyword evidence="4" id="KW-1185">Reference proteome</keyword>
<dbReference type="SUPFAM" id="SSF51197">
    <property type="entry name" value="Clavaminate synthase-like"/>
    <property type="match status" value="1"/>
</dbReference>
<evidence type="ECO:0000256" key="1">
    <source>
        <dbReference type="SAM" id="MobiDB-lite"/>
    </source>
</evidence>
<reference evidence="4" key="1">
    <citation type="submission" date="2024-06" db="EMBL/GenBank/DDBJ databases">
        <title>Multi-omics analyses provide insights into the biosynthesis of the anticancer antibiotic pleurotin in Hohenbuehelia grisea.</title>
        <authorList>
            <person name="Weaver J.A."/>
            <person name="Alberti F."/>
        </authorList>
    </citation>
    <scope>NUCLEOTIDE SEQUENCE [LARGE SCALE GENOMIC DNA]</scope>
    <source>
        <strain evidence="4">T-177</strain>
    </source>
</reference>
<dbReference type="Proteomes" id="UP001556367">
    <property type="component" value="Unassembled WGS sequence"/>
</dbReference>
<proteinExistence type="predicted"/>
<dbReference type="EMBL" id="JASNQZ010000017">
    <property type="protein sequence ID" value="KAL0945721.1"/>
    <property type="molecule type" value="Genomic_DNA"/>
</dbReference>
<evidence type="ECO:0000313" key="3">
    <source>
        <dbReference type="EMBL" id="KAL0945721.1"/>
    </source>
</evidence>
<feature type="compositionally biased region" description="Polar residues" evidence="1">
    <location>
        <begin position="91"/>
        <end position="105"/>
    </location>
</feature>
<evidence type="ECO:0000259" key="2">
    <source>
        <dbReference type="PROSITE" id="PS51184"/>
    </source>
</evidence>
<evidence type="ECO:0000313" key="4">
    <source>
        <dbReference type="Proteomes" id="UP001556367"/>
    </source>
</evidence>
<dbReference type="Gene3D" id="2.60.120.650">
    <property type="entry name" value="Cupin"/>
    <property type="match status" value="1"/>
</dbReference>
<dbReference type="InterPro" id="IPR003347">
    <property type="entry name" value="JmjC_dom"/>
</dbReference>
<organism evidence="3 4">
    <name type="scientific">Hohenbuehelia grisea</name>
    <dbReference type="NCBI Taxonomy" id="104357"/>
    <lineage>
        <taxon>Eukaryota</taxon>
        <taxon>Fungi</taxon>
        <taxon>Dikarya</taxon>
        <taxon>Basidiomycota</taxon>
        <taxon>Agaricomycotina</taxon>
        <taxon>Agaricomycetes</taxon>
        <taxon>Agaricomycetidae</taxon>
        <taxon>Agaricales</taxon>
        <taxon>Pleurotineae</taxon>
        <taxon>Pleurotaceae</taxon>
        <taxon>Hohenbuehelia</taxon>
    </lineage>
</organism>
<feature type="compositionally biased region" description="Low complexity" evidence="1">
    <location>
        <begin position="74"/>
        <end position="90"/>
    </location>
</feature>
<dbReference type="PROSITE" id="PS51184">
    <property type="entry name" value="JMJC"/>
    <property type="match status" value="1"/>
</dbReference>
<gene>
    <name evidence="3" type="ORF">HGRIS_014868</name>
</gene>
<sequence>MDTDTARIKKPSQRYNETYRAKLAQDPEWLTQRLMSNRASSAKYKQAIKNDPERQEAARQRDRDRKRLKRSLAREQASSESASPSTVVSEDQSTFQTNAASTNGPDNPDNLDLSHGSDDPYSFASSSRDPLILGRDSPGIHIHSKSSFVKSVDGFSSPVPFLPRDGAAGDINALAADELMARWMLSFPGPQAASGLVKVLNAHHYQTDTTPDRMVSDIRFHLSQRIAVHVRHASELPFCLLPSIDPLNVSSVCRFTTKSEHEEIEVHADETHMNGEIVYTTLQNFILDMQDPNNVQVIQDLKSKVHVPLVCYELDDGRQHGWLGTAGTYPAELKDTSTFATPVWMLLHHGNWHTMMHQDAAGLCTWLGVVSGPKIWSIAKPKLDPLLFSTQQIAELTAQSCGWKQAPPQSDNFWSILKTHCPWMFQGDHLGSVEIKSDCFVNFDLEMFVMEPGDFLFQPPGTLHTVLTPQPGVSIGGQYYNYDTMHLTEMARYIDHLQGQITTNEEHNYVNLLYRMVLALPDLGDREFYERPLVALCAMVLWPKDYVAQPPSQMTKSAYAKYSEGMVASKLWSPACGIAQIVLRFINIGRPGINSTKAETMSYLHNAVDGRWRDRGAVVSLQDADW</sequence>
<accession>A0ABR3IQX9</accession>